<comment type="caution">
    <text evidence="3">The sequence shown here is derived from an EMBL/GenBank/DDBJ whole genome shotgun (WGS) entry which is preliminary data.</text>
</comment>
<accession>A0ABV3CT11</accession>
<name>A0ABV3CT11_STREX</name>
<keyword evidence="1" id="KW-0175">Coiled coil</keyword>
<proteinExistence type="predicted"/>
<protein>
    <submittedName>
        <fullName evidence="3">Uncharacterized protein</fullName>
    </submittedName>
</protein>
<evidence type="ECO:0000256" key="2">
    <source>
        <dbReference type="SAM" id="MobiDB-lite"/>
    </source>
</evidence>
<reference evidence="3 4" key="1">
    <citation type="submission" date="2024-06" db="EMBL/GenBank/DDBJ databases">
        <title>The Natural Products Discovery Center: Release of the First 8490 Sequenced Strains for Exploring Actinobacteria Biosynthetic Diversity.</title>
        <authorList>
            <person name="Kalkreuter E."/>
            <person name="Kautsar S.A."/>
            <person name="Yang D."/>
            <person name="Bader C.D."/>
            <person name="Teijaro C.N."/>
            <person name="Fluegel L."/>
            <person name="Davis C.M."/>
            <person name="Simpson J.R."/>
            <person name="Lauterbach L."/>
            <person name="Steele A.D."/>
            <person name="Gui C."/>
            <person name="Meng S."/>
            <person name="Li G."/>
            <person name="Viehrig K."/>
            <person name="Ye F."/>
            <person name="Su P."/>
            <person name="Kiefer A.F."/>
            <person name="Nichols A."/>
            <person name="Cepeda A.J."/>
            <person name="Yan W."/>
            <person name="Fan B."/>
            <person name="Jiang Y."/>
            <person name="Adhikari A."/>
            <person name="Zheng C.-J."/>
            <person name="Schuster L."/>
            <person name="Cowan T.M."/>
            <person name="Smanski M.J."/>
            <person name="Chevrette M.G."/>
            <person name="De Carvalho L.P.S."/>
            <person name="Shen B."/>
        </authorList>
    </citation>
    <scope>NUCLEOTIDE SEQUENCE [LARGE SCALE GENOMIC DNA]</scope>
    <source>
        <strain evidence="3 4">NPDC045705</strain>
    </source>
</reference>
<feature type="region of interest" description="Disordered" evidence="2">
    <location>
        <begin position="1"/>
        <end position="23"/>
    </location>
</feature>
<feature type="compositionally biased region" description="Basic and acidic residues" evidence="2">
    <location>
        <begin position="7"/>
        <end position="23"/>
    </location>
</feature>
<keyword evidence="4" id="KW-1185">Reference proteome</keyword>
<evidence type="ECO:0000313" key="4">
    <source>
        <dbReference type="Proteomes" id="UP001551210"/>
    </source>
</evidence>
<sequence length="164" mass="18111">MTQPAPDSRHTVDNLINRAERGLTGDEAAKLREGVAELRTRAAKAEDALEQAELDAEQQDRNYRVLMNEKASYRDAWKYEQKRRAKAEAALNAVRATVVEMHDWDGHRPAIGSWVERLRAALNAHTNPKDQTPPVHVGGNAEDCPACTGTNPPYPFICPGAKGS</sequence>
<feature type="coiled-coil region" evidence="1">
    <location>
        <begin position="28"/>
        <end position="69"/>
    </location>
</feature>
<dbReference type="Proteomes" id="UP001551210">
    <property type="component" value="Unassembled WGS sequence"/>
</dbReference>
<organism evidence="3 4">
    <name type="scientific">Streptomyces exfoliatus</name>
    <name type="common">Streptomyces hydrogenans</name>
    <dbReference type="NCBI Taxonomy" id="1905"/>
    <lineage>
        <taxon>Bacteria</taxon>
        <taxon>Bacillati</taxon>
        <taxon>Actinomycetota</taxon>
        <taxon>Actinomycetes</taxon>
        <taxon>Kitasatosporales</taxon>
        <taxon>Streptomycetaceae</taxon>
        <taxon>Streptomyces</taxon>
    </lineage>
</organism>
<evidence type="ECO:0000313" key="3">
    <source>
        <dbReference type="EMBL" id="MEU7293347.1"/>
    </source>
</evidence>
<gene>
    <name evidence="3" type="ORF">AB0A76_09105</name>
</gene>
<dbReference type="EMBL" id="JBEZAM010000008">
    <property type="protein sequence ID" value="MEU7293347.1"/>
    <property type="molecule type" value="Genomic_DNA"/>
</dbReference>
<dbReference type="RefSeq" id="WP_359205701.1">
    <property type="nucleotide sequence ID" value="NZ_JBEZAM010000008.1"/>
</dbReference>
<evidence type="ECO:0000256" key="1">
    <source>
        <dbReference type="SAM" id="Coils"/>
    </source>
</evidence>